<dbReference type="Proteomes" id="UP001201985">
    <property type="component" value="Unassembled WGS sequence"/>
</dbReference>
<name>A0ABS9WB36_9PROT</name>
<dbReference type="SMART" id="SM00086">
    <property type="entry name" value="PAC"/>
    <property type="match status" value="1"/>
</dbReference>
<feature type="compositionally biased region" description="Pro residues" evidence="14">
    <location>
        <begin position="672"/>
        <end position="694"/>
    </location>
</feature>
<dbReference type="Gene3D" id="3.30.565.10">
    <property type="entry name" value="Histidine kinase-like ATPase, C-terminal domain"/>
    <property type="match status" value="1"/>
</dbReference>
<feature type="region of interest" description="Disordered" evidence="14">
    <location>
        <begin position="670"/>
        <end position="700"/>
    </location>
</feature>
<feature type="domain" description="HAMP" evidence="17">
    <location>
        <begin position="296"/>
        <end position="347"/>
    </location>
</feature>
<sequence>MRRFCWPAEAPLAVHLSLLCGALLLPVLLLTAGLTFAYAEARRDALRDLALQHAGSIQRALEQEISSRAMLLQMLAATPLLQDFGSTELQAAAMRAGVLLQGQITVREAEETLVAGWSELNLDSQEELAARRLLAPVLSDLMAPEDSPGGYVLRLTVPVVHDGSLSQVLSLTMSPQVVQRQLAEAGLPKGWVAVVVDSNRRVIARSAASEQLIGRRISEAAQRATAAPAGWWTTRSLTGEEVTLAHVQAAGLGWRVGVMVPTRIAEAPLRRSLAGFGIGAAAMATLALGLAYLFARRIARPVHKAAWAARQLAQGERPPPVDTPVRELSEVGTALTEAARSLEARGRDLVASEARLTRAVGAARMATWEWDCATDTLSGSAGHEALYNVAPGSIASFAGAMQAILPEDRATVRAAAEAAFDPAGSGRYEAQFRVLDPAGGERWLQSQGAVVQRRPDGHPLRVSGVVMDVTQAQHAAERERRLTREVDHRARNILTVVQSVLRMSRGDDTEAFLDSVKGRVDVLARAHTLLSRNRWNGADLHELVKDALVPQSIAASVMLNGPPIALAMTAVQPLAQVLHEVVVNARRHGALSVPGGQASLRWQREGGELVLHWQESGGPPVQGAPRPGFGLRVLENTTRWQLAGTVEMHWERGGLACDLRLPERTMRHRDICPPPPVPAWPLQPPPKAGPPPLPERGQRP</sequence>
<dbReference type="PROSITE" id="PS50113">
    <property type="entry name" value="PAC"/>
    <property type="match status" value="1"/>
</dbReference>
<dbReference type="InterPro" id="IPR003660">
    <property type="entry name" value="HAMP_dom"/>
</dbReference>
<keyword evidence="7" id="KW-0808">Transferase</keyword>
<evidence type="ECO:0000256" key="12">
    <source>
        <dbReference type="ARBA" id="ARBA00022991"/>
    </source>
</evidence>
<dbReference type="RefSeq" id="WP_241793716.1">
    <property type="nucleotide sequence ID" value="NZ_JALBUU010000079.1"/>
</dbReference>
<evidence type="ECO:0000313" key="18">
    <source>
        <dbReference type="EMBL" id="MCI0755970.1"/>
    </source>
</evidence>
<evidence type="ECO:0000256" key="15">
    <source>
        <dbReference type="SAM" id="Phobius"/>
    </source>
</evidence>
<dbReference type="PANTHER" id="PTHR41523:SF8">
    <property type="entry name" value="ETHYLENE RESPONSE SENSOR PROTEIN"/>
    <property type="match status" value="1"/>
</dbReference>
<evidence type="ECO:0000256" key="9">
    <source>
        <dbReference type="ARBA" id="ARBA00022741"/>
    </source>
</evidence>
<comment type="caution">
    <text evidence="18">The sequence shown here is derived from an EMBL/GenBank/DDBJ whole genome shotgun (WGS) entry which is preliminary data.</text>
</comment>
<evidence type="ECO:0000256" key="7">
    <source>
        <dbReference type="ARBA" id="ARBA00022679"/>
    </source>
</evidence>
<reference evidence="18 19" key="1">
    <citation type="submission" date="2022-03" db="EMBL/GenBank/DDBJ databases">
        <title>Complete genome analysis of Roseomonas KG 17.1 : a prolific producer of plant growth promoters.</title>
        <authorList>
            <person name="Saadouli I."/>
            <person name="Najjari A."/>
            <person name="Mosbah A."/>
            <person name="Ouzari H.I."/>
        </authorList>
    </citation>
    <scope>NUCLEOTIDE SEQUENCE [LARGE SCALE GENOMIC DNA]</scope>
    <source>
        <strain evidence="18 19">KG17-1</strain>
    </source>
</reference>
<evidence type="ECO:0000256" key="2">
    <source>
        <dbReference type="ARBA" id="ARBA00004370"/>
    </source>
</evidence>
<evidence type="ECO:0000256" key="4">
    <source>
        <dbReference type="ARBA" id="ARBA00022543"/>
    </source>
</evidence>
<keyword evidence="6" id="KW-0716">Sensory transduction</keyword>
<dbReference type="PROSITE" id="PS50885">
    <property type="entry name" value="HAMP"/>
    <property type="match status" value="1"/>
</dbReference>
<evidence type="ECO:0000256" key="13">
    <source>
        <dbReference type="ARBA" id="ARBA00023170"/>
    </source>
</evidence>
<keyword evidence="15" id="KW-0812">Transmembrane</keyword>
<gene>
    <name evidence="18" type="ORF">MON41_20085</name>
</gene>
<dbReference type="InterPro" id="IPR000700">
    <property type="entry name" value="PAS-assoc_C"/>
</dbReference>
<dbReference type="Pfam" id="PF08447">
    <property type="entry name" value="PAS_3"/>
    <property type="match status" value="1"/>
</dbReference>
<keyword evidence="15" id="KW-1133">Transmembrane helix</keyword>
<evidence type="ECO:0000259" key="17">
    <source>
        <dbReference type="PROSITE" id="PS50885"/>
    </source>
</evidence>
<dbReference type="SUPFAM" id="SSF55874">
    <property type="entry name" value="ATPase domain of HSP90 chaperone/DNA topoisomerase II/histidine kinase"/>
    <property type="match status" value="1"/>
</dbReference>
<dbReference type="CDD" id="cd18774">
    <property type="entry name" value="PDC2_HK_sensor"/>
    <property type="match status" value="1"/>
</dbReference>
<feature type="domain" description="PAC" evidence="16">
    <location>
        <begin position="428"/>
        <end position="481"/>
    </location>
</feature>
<keyword evidence="9" id="KW-0547">Nucleotide-binding</keyword>
<keyword evidence="8" id="KW-0677">Repeat</keyword>
<keyword evidence="11" id="KW-0067">ATP-binding</keyword>
<dbReference type="EC" id="2.7.13.3" evidence="3"/>
<dbReference type="InterPro" id="IPR036890">
    <property type="entry name" value="HATPase_C_sf"/>
</dbReference>
<keyword evidence="15" id="KW-0472">Membrane</keyword>
<comment type="catalytic activity">
    <reaction evidence="1">
        <text>ATP + protein L-histidine = ADP + protein N-phospho-L-histidine.</text>
        <dbReference type="EC" id="2.7.13.3"/>
    </reaction>
</comment>
<proteinExistence type="predicted"/>
<keyword evidence="10" id="KW-0418">Kinase</keyword>
<evidence type="ECO:0000256" key="1">
    <source>
        <dbReference type="ARBA" id="ARBA00000085"/>
    </source>
</evidence>
<evidence type="ECO:0000313" key="19">
    <source>
        <dbReference type="Proteomes" id="UP001201985"/>
    </source>
</evidence>
<dbReference type="Gene3D" id="6.10.340.10">
    <property type="match status" value="1"/>
</dbReference>
<keyword evidence="4" id="KW-0600">Photoreceptor protein</keyword>
<evidence type="ECO:0000256" key="8">
    <source>
        <dbReference type="ARBA" id="ARBA00022737"/>
    </source>
</evidence>
<evidence type="ECO:0000256" key="5">
    <source>
        <dbReference type="ARBA" id="ARBA00022553"/>
    </source>
</evidence>
<evidence type="ECO:0000256" key="3">
    <source>
        <dbReference type="ARBA" id="ARBA00012438"/>
    </source>
</evidence>
<keyword evidence="5" id="KW-0597">Phosphoprotein</keyword>
<keyword evidence="13" id="KW-0675">Receptor</keyword>
<protein>
    <recommendedName>
        <fullName evidence="3">histidine kinase</fullName>
        <ecNumber evidence="3">2.7.13.3</ecNumber>
    </recommendedName>
</protein>
<evidence type="ECO:0000259" key="16">
    <source>
        <dbReference type="PROSITE" id="PS50113"/>
    </source>
</evidence>
<dbReference type="InterPro" id="IPR013655">
    <property type="entry name" value="PAS_fold_3"/>
</dbReference>
<comment type="subcellular location">
    <subcellularLocation>
        <location evidence="2">Membrane</location>
    </subcellularLocation>
</comment>
<dbReference type="InterPro" id="IPR035965">
    <property type="entry name" value="PAS-like_dom_sf"/>
</dbReference>
<feature type="transmembrane region" description="Helical" evidence="15">
    <location>
        <begin position="273"/>
        <end position="295"/>
    </location>
</feature>
<accession>A0ABS9WB36</accession>
<dbReference type="SUPFAM" id="SSF55785">
    <property type="entry name" value="PYP-like sensor domain (PAS domain)"/>
    <property type="match status" value="1"/>
</dbReference>
<keyword evidence="12" id="KW-0157">Chromophore</keyword>
<dbReference type="PANTHER" id="PTHR41523">
    <property type="entry name" value="TWO-COMPONENT SYSTEM SENSOR PROTEIN"/>
    <property type="match status" value="1"/>
</dbReference>
<dbReference type="SMART" id="SM00911">
    <property type="entry name" value="HWE_HK"/>
    <property type="match status" value="1"/>
</dbReference>
<dbReference type="InterPro" id="IPR011102">
    <property type="entry name" value="Sig_transdc_His_kinase_HWE"/>
</dbReference>
<keyword evidence="19" id="KW-1185">Reference proteome</keyword>
<dbReference type="Pfam" id="PF07536">
    <property type="entry name" value="HWE_HK"/>
    <property type="match status" value="1"/>
</dbReference>
<dbReference type="SMART" id="SM00304">
    <property type="entry name" value="HAMP"/>
    <property type="match status" value="1"/>
</dbReference>
<evidence type="ECO:0000256" key="10">
    <source>
        <dbReference type="ARBA" id="ARBA00022777"/>
    </source>
</evidence>
<evidence type="ECO:0000256" key="11">
    <source>
        <dbReference type="ARBA" id="ARBA00022840"/>
    </source>
</evidence>
<organism evidence="18 19">
    <name type="scientific">Teichococcus vastitatis</name>
    <dbReference type="NCBI Taxonomy" id="2307076"/>
    <lineage>
        <taxon>Bacteria</taxon>
        <taxon>Pseudomonadati</taxon>
        <taxon>Pseudomonadota</taxon>
        <taxon>Alphaproteobacteria</taxon>
        <taxon>Acetobacterales</taxon>
        <taxon>Roseomonadaceae</taxon>
        <taxon>Roseomonas</taxon>
    </lineage>
</organism>
<dbReference type="Gene3D" id="3.30.450.20">
    <property type="entry name" value="PAS domain"/>
    <property type="match status" value="2"/>
</dbReference>
<evidence type="ECO:0000256" key="14">
    <source>
        <dbReference type="SAM" id="MobiDB-lite"/>
    </source>
</evidence>
<dbReference type="EMBL" id="JALBUU010000079">
    <property type="protein sequence ID" value="MCI0755970.1"/>
    <property type="molecule type" value="Genomic_DNA"/>
</dbReference>
<dbReference type="InterPro" id="IPR001610">
    <property type="entry name" value="PAC"/>
</dbReference>
<evidence type="ECO:0000256" key="6">
    <source>
        <dbReference type="ARBA" id="ARBA00022606"/>
    </source>
</evidence>